<dbReference type="GO" id="GO:0004479">
    <property type="term" value="F:methionyl-tRNA formyltransferase activity"/>
    <property type="evidence" value="ECO:0007669"/>
    <property type="project" value="UniProtKB-UniRule"/>
</dbReference>
<gene>
    <name evidence="8" type="primary">fmt</name>
    <name evidence="11" type="ORF">EV659_103333</name>
</gene>
<dbReference type="AlphaFoldDB" id="A0A4R2PLF4"/>
<evidence type="ECO:0000313" key="12">
    <source>
        <dbReference type="Proteomes" id="UP000295399"/>
    </source>
</evidence>
<keyword evidence="12" id="KW-1185">Reference proteome</keyword>
<dbReference type="Pfam" id="PF00551">
    <property type="entry name" value="Formyl_trans_N"/>
    <property type="match status" value="1"/>
</dbReference>
<comment type="catalytic activity">
    <reaction evidence="7 8">
        <text>L-methionyl-tRNA(fMet) + (6R)-10-formyltetrahydrofolate = N-formyl-L-methionyl-tRNA(fMet) + (6S)-5,6,7,8-tetrahydrofolate + H(+)</text>
        <dbReference type="Rhea" id="RHEA:24380"/>
        <dbReference type="Rhea" id="RHEA-COMP:9952"/>
        <dbReference type="Rhea" id="RHEA-COMP:9953"/>
        <dbReference type="ChEBI" id="CHEBI:15378"/>
        <dbReference type="ChEBI" id="CHEBI:57453"/>
        <dbReference type="ChEBI" id="CHEBI:78530"/>
        <dbReference type="ChEBI" id="CHEBI:78844"/>
        <dbReference type="ChEBI" id="CHEBI:195366"/>
        <dbReference type="EC" id="2.1.2.9"/>
    </reaction>
</comment>
<dbReference type="CDD" id="cd08704">
    <property type="entry name" value="Met_tRNA_FMT_C"/>
    <property type="match status" value="1"/>
</dbReference>
<comment type="similarity">
    <text evidence="2 8">Belongs to the Fmt family.</text>
</comment>
<dbReference type="InterPro" id="IPR001555">
    <property type="entry name" value="GART_AS"/>
</dbReference>
<keyword evidence="6 8" id="KW-0648">Protein biosynthesis</keyword>
<dbReference type="SUPFAM" id="SSF53328">
    <property type="entry name" value="Formyltransferase"/>
    <property type="match status" value="1"/>
</dbReference>
<name>A0A4R2PLF4_RHOSA</name>
<comment type="caution">
    <text evidence="11">The sequence shown here is derived from an EMBL/GenBank/DDBJ whole genome shotgun (WGS) entry which is preliminary data.</text>
</comment>
<dbReference type="InParanoid" id="A0A4R2PLF4"/>
<evidence type="ECO:0000256" key="3">
    <source>
        <dbReference type="ARBA" id="ARBA00012261"/>
    </source>
</evidence>
<dbReference type="InterPro" id="IPR011034">
    <property type="entry name" value="Formyl_transferase-like_C_sf"/>
</dbReference>
<sequence length="316" mass="33256">MSNLRVAFMGTPGFAVPSLTALHDAGYQVVQVYTQPPRPAGRGKKLQKSAVHKEAERLGVPVRTPGSLKDPDEQAAFTALNLDVAVVAAYGQILPPAILKAPRLGCVNVHASLLPRWRGAAPIHRAILEGDVETGVSIMVMDKGLDTGPVLAEERTAIGGEDTNADVHDRLAYMGADLLVPSLRAYAMGALKPLPQPADGVTYAAKIDKAEAWIDWSASAERVDRQVRALNPQPGAWTETPAGRLKVLMGVPEASGERGAVPGTVLDDQLRVACGTGVLRVTVAQRAGRAPMDAETLLRGFALPPGTVLGQTEPAA</sequence>
<dbReference type="InterPro" id="IPR037022">
    <property type="entry name" value="Formyl_trans_C_sf"/>
</dbReference>
<dbReference type="Pfam" id="PF02911">
    <property type="entry name" value="Formyl_trans_C"/>
    <property type="match status" value="1"/>
</dbReference>
<dbReference type="InterPro" id="IPR005793">
    <property type="entry name" value="Formyl_trans_C"/>
</dbReference>
<dbReference type="EC" id="2.1.2.9" evidence="3 8"/>
<dbReference type="PANTHER" id="PTHR11138">
    <property type="entry name" value="METHIONYL-TRNA FORMYLTRANSFERASE"/>
    <property type="match status" value="1"/>
</dbReference>
<evidence type="ECO:0000256" key="1">
    <source>
        <dbReference type="ARBA" id="ARBA00002606"/>
    </source>
</evidence>
<dbReference type="PROSITE" id="PS00373">
    <property type="entry name" value="GART"/>
    <property type="match status" value="1"/>
</dbReference>
<evidence type="ECO:0000256" key="8">
    <source>
        <dbReference type="HAMAP-Rule" id="MF_00182"/>
    </source>
</evidence>
<dbReference type="SUPFAM" id="SSF50486">
    <property type="entry name" value="FMT C-terminal domain-like"/>
    <property type="match status" value="1"/>
</dbReference>
<feature type="domain" description="Formyl transferase N-terminal" evidence="9">
    <location>
        <begin position="5"/>
        <end position="180"/>
    </location>
</feature>
<evidence type="ECO:0000256" key="7">
    <source>
        <dbReference type="ARBA" id="ARBA00048558"/>
    </source>
</evidence>
<dbReference type="HAMAP" id="MF_00182">
    <property type="entry name" value="Formyl_trans"/>
    <property type="match status" value="1"/>
</dbReference>
<evidence type="ECO:0000259" key="10">
    <source>
        <dbReference type="Pfam" id="PF02911"/>
    </source>
</evidence>
<dbReference type="Proteomes" id="UP000295399">
    <property type="component" value="Unassembled WGS sequence"/>
</dbReference>
<accession>A0A4R2PLF4</accession>
<dbReference type="PANTHER" id="PTHR11138:SF5">
    <property type="entry name" value="METHIONYL-TRNA FORMYLTRANSFERASE, MITOCHONDRIAL"/>
    <property type="match status" value="1"/>
</dbReference>
<dbReference type="FunCoup" id="A0A4R2PLF4">
    <property type="interactions" value="520"/>
</dbReference>
<evidence type="ECO:0000313" key="11">
    <source>
        <dbReference type="EMBL" id="TCP36442.1"/>
    </source>
</evidence>
<dbReference type="CDD" id="cd08646">
    <property type="entry name" value="FMT_core_Met-tRNA-FMT_N"/>
    <property type="match status" value="1"/>
</dbReference>
<evidence type="ECO:0000256" key="6">
    <source>
        <dbReference type="ARBA" id="ARBA00022917"/>
    </source>
</evidence>
<dbReference type="Gene3D" id="3.10.25.10">
    <property type="entry name" value="Formyl transferase, C-terminal domain"/>
    <property type="match status" value="1"/>
</dbReference>
<feature type="domain" description="Formyl transferase C-terminal" evidence="10">
    <location>
        <begin position="206"/>
        <end position="301"/>
    </location>
</feature>
<evidence type="ECO:0000259" key="9">
    <source>
        <dbReference type="Pfam" id="PF00551"/>
    </source>
</evidence>
<protein>
    <recommendedName>
        <fullName evidence="4 8">Methionyl-tRNA formyltransferase</fullName>
        <ecNumber evidence="3 8">2.1.2.9</ecNumber>
    </recommendedName>
</protein>
<dbReference type="NCBIfam" id="TIGR00460">
    <property type="entry name" value="fmt"/>
    <property type="match status" value="1"/>
</dbReference>
<comment type="function">
    <text evidence="1 8">Attaches a formyl group to the free amino group of methionyl-tRNA(fMet). The formyl group appears to play a dual role in the initiator identity of N-formylmethionyl-tRNA by promoting its recognition by IF2 and preventing the misappropriation of this tRNA by the elongation apparatus.</text>
</comment>
<feature type="binding site" evidence="8">
    <location>
        <begin position="112"/>
        <end position="115"/>
    </location>
    <ligand>
        <name>(6S)-5,6,7,8-tetrahydrofolate</name>
        <dbReference type="ChEBI" id="CHEBI:57453"/>
    </ligand>
</feature>
<evidence type="ECO:0000256" key="5">
    <source>
        <dbReference type="ARBA" id="ARBA00022679"/>
    </source>
</evidence>
<dbReference type="InterPro" id="IPR005794">
    <property type="entry name" value="Fmt"/>
</dbReference>
<proteinExistence type="inferred from homology"/>
<dbReference type="EMBL" id="SLXO01000003">
    <property type="protein sequence ID" value="TCP36442.1"/>
    <property type="molecule type" value="Genomic_DNA"/>
</dbReference>
<dbReference type="Gene3D" id="3.40.50.170">
    <property type="entry name" value="Formyl transferase, N-terminal domain"/>
    <property type="match status" value="1"/>
</dbReference>
<dbReference type="InterPro" id="IPR041711">
    <property type="entry name" value="Met-tRNA-FMT_N"/>
</dbReference>
<dbReference type="InterPro" id="IPR044135">
    <property type="entry name" value="Met-tRNA-FMT_C"/>
</dbReference>
<evidence type="ECO:0000256" key="2">
    <source>
        <dbReference type="ARBA" id="ARBA00010699"/>
    </source>
</evidence>
<organism evidence="11 12">
    <name type="scientific">Rhodothalassium salexigens DSM 2132</name>
    <dbReference type="NCBI Taxonomy" id="1188247"/>
    <lineage>
        <taxon>Bacteria</taxon>
        <taxon>Pseudomonadati</taxon>
        <taxon>Pseudomonadota</taxon>
        <taxon>Alphaproteobacteria</taxon>
        <taxon>Rhodothalassiales</taxon>
        <taxon>Rhodothalassiaceae</taxon>
        <taxon>Rhodothalassium</taxon>
    </lineage>
</organism>
<evidence type="ECO:0000256" key="4">
    <source>
        <dbReference type="ARBA" id="ARBA00016014"/>
    </source>
</evidence>
<reference evidence="11 12" key="1">
    <citation type="submission" date="2019-03" db="EMBL/GenBank/DDBJ databases">
        <title>Genomic Encyclopedia of Type Strains, Phase IV (KMG-IV): sequencing the most valuable type-strain genomes for metagenomic binning, comparative biology and taxonomic classification.</title>
        <authorList>
            <person name="Goeker M."/>
        </authorList>
    </citation>
    <scope>NUCLEOTIDE SEQUENCE [LARGE SCALE GENOMIC DNA]</scope>
    <source>
        <strain evidence="11 12">DSM 2132</strain>
    </source>
</reference>
<dbReference type="GO" id="GO:0005829">
    <property type="term" value="C:cytosol"/>
    <property type="evidence" value="ECO:0007669"/>
    <property type="project" value="TreeGrafter"/>
</dbReference>
<keyword evidence="5 8" id="KW-0808">Transferase</keyword>
<dbReference type="InterPro" id="IPR036477">
    <property type="entry name" value="Formyl_transf_N_sf"/>
</dbReference>
<dbReference type="InterPro" id="IPR002376">
    <property type="entry name" value="Formyl_transf_N"/>
</dbReference>